<name>A0A1Y5YSS7_9BACI</name>
<evidence type="ECO:0000313" key="2">
    <source>
        <dbReference type="Proteomes" id="UP000194499"/>
    </source>
</evidence>
<dbReference type="RefSeq" id="WP_088106243.1">
    <property type="nucleotide sequence ID" value="NZ_FWZB01000019.1"/>
</dbReference>
<dbReference type="Proteomes" id="UP000194499">
    <property type="component" value="Unassembled WGS sequence"/>
</dbReference>
<reference evidence="2" key="1">
    <citation type="submission" date="2017-04" db="EMBL/GenBank/DDBJ databases">
        <authorList>
            <person name="Criscuolo A."/>
        </authorList>
    </citation>
    <scope>NUCLEOTIDE SEQUENCE [LARGE SCALE GENOMIC DNA]</scope>
</reference>
<dbReference type="EMBL" id="FWZB01000019">
    <property type="protein sequence ID" value="SMD65531.1"/>
    <property type="molecule type" value="Genomic_DNA"/>
</dbReference>
<protein>
    <submittedName>
        <fullName evidence="1">Uncharacterized protein</fullName>
    </submittedName>
</protein>
<accession>A0A1Y5YSS7</accession>
<organism evidence="1 2">
    <name type="scientific">Bacillus pacificus</name>
    <dbReference type="NCBI Taxonomy" id="2026187"/>
    <lineage>
        <taxon>Bacteria</taxon>
        <taxon>Bacillati</taxon>
        <taxon>Bacillota</taxon>
        <taxon>Bacilli</taxon>
        <taxon>Bacillales</taxon>
        <taxon>Bacillaceae</taxon>
        <taxon>Bacillus</taxon>
        <taxon>Bacillus cereus group</taxon>
    </lineage>
</organism>
<evidence type="ECO:0000313" key="1">
    <source>
        <dbReference type="EMBL" id="SMD65531.1"/>
    </source>
</evidence>
<proteinExistence type="predicted"/>
<dbReference type="AlphaFoldDB" id="A0A1Y5YSS7"/>
<gene>
    <name evidence="1" type="ORF">BACERE00191_00392</name>
</gene>
<sequence length="87" mass="10140">MDCPFSGKYPSRYESDGTEHGFYSYGILWDYQEPEKGRGSLHVSYFVGRGVVELTCEGSIDEPPCYEPVENEFLYSRPRLKYPKRSR</sequence>